<evidence type="ECO:0000313" key="12">
    <source>
        <dbReference type="EMBL" id="EMC97523.1"/>
    </source>
</evidence>
<dbReference type="GeneID" id="19108225"/>
<comment type="subcellular location">
    <subcellularLocation>
        <location evidence="1">Cell membrane</location>
        <topology evidence="1">Multi-pass membrane protein</topology>
    </subcellularLocation>
</comment>
<evidence type="ECO:0000256" key="2">
    <source>
        <dbReference type="ARBA" id="ARBA00007520"/>
    </source>
</evidence>
<dbReference type="RefSeq" id="XP_007675860.1">
    <property type="nucleotide sequence ID" value="XM_007677670.1"/>
</dbReference>
<reference evidence="12 13" key="1">
    <citation type="journal article" date="2012" name="PLoS Pathog.">
        <title>Diverse lifestyles and strategies of plant pathogenesis encoded in the genomes of eighteen Dothideomycetes fungi.</title>
        <authorList>
            <person name="Ohm R.A."/>
            <person name="Feau N."/>
            <person name="Henrissat B."/>
            <person name="Schoch C.L."/>
            <person name="Horwitz B.A."/>
            <person name="Barry K.W."/>
            <person name="Condon B.J."/>
            <person name="Copeland A.C."/>
            <person name="Dhillon B."/>
            <person name="Glaser F."/>
            <person name="Hesse C.N."/>
            <person name="Kosti I."/>
            <person name="LaButti K."/>
            <person name="Lindquist E.A."/>
            <person name="Lucas S."/>
            <person name="Salamov A.A."/>
            <person name="Bradshaw R.E."/>
            <person name="Ciuffetti L."/>
            <person name="Hamelin R.C."/>
            <person name="Kema G.H.J."/>
            <person name="Lawrence C."/>
            <person name="Scott J.A."/>
            <person name="Spatafora J.W."/>
            <person name="Turgeon B.G."/>
            <person name="de Wit P.J.G.M."/>
            <person name="Zhong S."/>
            <person name="Goodwin S.B."/>
            <person name="Grigoriev I.V."/>
        </authorList>
    </citation>
    <scope>NUCLEOTIDE SEQUENCE [LARGE SCALE GENOMIC DNA]</scope>
    <source>
        <strain evidence="12 13">UAMH 10762</strain>
    </source>
</reference>
<dbReference type="InterPro" id="IPR036259">
    <property type="entry name" value="MFS_trans_sf"/>
</dbReference>
<dbReference type="FunFam" id="1.20.1720.10:FF:000014">
    <property type="entry name" value="MFS drug transporter, putative"/>
    <property type="match status" value="1"/>
</dbReference>
<proteinExistence type="inferred from homology"/>
<keyword evidence="7 10" id="KW-0472">Membrane</keyword>
<evidence type="ECO:0000256" key="9">
    <source>
        <dbReference type="SAM" id="MobiDB-lite"/>
    </source>
</evidence>
<keyword evidence="8" id="KW-0325">Glycoprotein</keyword>
<feature type="transmembrane region" description="Helical" evidence="10">
    <location>
        <begin position="72"/>
        <end position="91"/>
    </location>
</feature>
<dbReference type="eggNOG" id="KOG0254">
    <property type="taxonomic scope" value="Eukaryota"/>
</dbReference>
<feature type="transmembrane region" description="Helical" evidence="10">
    <location>
        <begin position="364"/>
        <end position="382"/>
    </location>
</feature>
<dbReference type="Pfam" id="PF07690">
    <property type="entry name" value="MFS_1"/>
    <property type="match status" value="1"/>
</dbReference>
<feature type="transmembrane region" description="Helical" evidence="10">
    <location>
        <begin position="298"/>
        <end position="322"/>
    </location>
</feature>
<evidence type="ECO:0000256" key="7">
    <source>
        <dbReference type="ARBA" id="ARBA00023136"/>
    </source>
</evidence>
<dbReference type="Gene3D" id="1.20.1250.20">
    <property type="entry name" value="MFS general substrate transporter like domains"/>
    <property type="match status" value="1"/>
</dbReference>
<keyword evidence="5 10" id="KW-0812">Transmembrane</keyword>
<dbReference type="HOGENOM" id="CLU_000960_22_0_1"/>
<evidence type="ECO:0000256" key="10">
    <source>
        <dbReference type="SAM" id="Phobius"/>
    </source>
</evidence>
<feature type="transmembrane region" description="Helical" evidence="10">
    <location>
        <begin position="103"/>
        <end position="122"/>
    </location>
</feature>
<feature type="transmembrane region" description="Helical" evidence="10">
    <location>
        <begin position="258"/>
        <end position="277"/>
    </location>
</feature>
<feature type="transmembrane region" description="Helical" evidence="10">
    <location>
        <begin position="128"/>
        <end position="147"/>
    </location>
</feature>
<feature type="transmembrane region" description="Helical" evidence="10">
    <location>
        <begin position="191"/>
        <end position="211"/>
    </location>
</feature>
<feature type="region of interest" description="Disordered" evidence="9">
    <location>
        <begin position="534"/>
        <end position="555"/>
    </location>
</feature>
<protein>
    <recommendedName>
        <fullName evidence="11">Major facilitator superfamily (MFS) profile domain-containing protein</fullName>
    </recommendedName>
</protein>
<organism evidence="12 13">
    <name type="scientific">Baudoinia panamericana (strain UAMH 10762)</name>
    <name type="common">Angels' share fungus</name>
    <name type="synonym">Baudoinia compniacensis (strain UAMH 10762)</name>
    <dbReference type="NCBI Taxonomy" id="717646"/>
    <lineage>
        <taxon>Eukaryota</taxon>
        <taxon>Fungi</taxon>
        <taxon>Dikarya</taxon>
        <taxon>Ascomycota</taxon>
        <taxon>Pezizomycotina</taxon>
        <taxon>Dothideomycetes</taxon>
        <taxon>Dothideomycetidae</taxon>
        <taxon>Mycosphaerellales</taxon>
        <taxon>Teratosphaeriaceae</taxon>
        <taxon>Baudoinia</taxon>
    </lineage>
</organism>
<keyword evidence="6 10" id="KW-1133">Transmembrane helix</keyword>
<feature type="transmembrane region" description="Helical" evidence="10">
    <location>
        <begin position="508"/>
        <end position="525"/>
    </location>
</feature>
<evidence type="ECO:0000313" key="13">
    <source>
        <dbReference type="Proteomes" id="UP000011761"/>
    </source>
</evidence>
<dbReference type="PANTHER" id="PTHR23501">
    <property type="entry name" value="MAJOR FACILITATOR SUPERFAMILY"/>
    <property type="match status" value="1"/>
</dbReference>
<feature type="transmembrane region" description="Helical" evidence="10">
    <location>
        <begin position="223"/>
        <end position="246"/>
    </location>
</feature>
<evidence type="ECO:0000259" key="11">
    <source>
        <dbReference type="PROSITE" id="PS50850"/>
    </source>
</evidence>
<name>M2N0S7_BAUPA</name>
<dbReference type="KEGG" id="bcom:BAUCODRAFT_130645"/>
<evidence type="ECO:0000256" key="3">
    <source>
        <dbReference type="ARBA" id="ARBA00022448"/>
    </source>
</evidence>
<keyword evidence="13" id="KW-1185">Reference proteome</keyword>
<feature type="domain" description="Major facilitator superfamily (MFS) profile" evidence="11">
    <location>
        <begin position="38"/>
        <end position="530"/>
    </location>
</feature>
<gene>
    <name evidence="12" type="ORF">BAUCODRAFT_130645</name>
</gene>
<dbReference type="PRINTS" id="PR01036">
    <property type="entry name" value="TCRTETB"/>
</dbReference>
<dbReference type="EMBL" id="KB445554">
    <property type="protein sequence ID" value="EMC97523.1"/>
    <property type="molecule type" value="Genomic_DNA"/>
</dbReference>
<dbReference type="OrthoDB" id="10021397at2759"/>
<dbReference type="InterPro" id="IPR020846">
    <property type="entry name" value="MFS_dom"/>
</dbReference>
<evidence type="ECO:0000256" key="8">
    <source>
        <dbReference type="ARBA" id="ARBA00023180"/>
    </source>
</evidence>
<evidence type="ECO:0000256" key="1">
    <source>
        <dbReference type="ARBA" id="ARBA00004651"/>
    </source>
</evidence>
<dbReference type="Gene3D" id="1.20.1720.10">
    <property type="entry name" value="Multidrug resistance protein D"/>
    <property type="match status" value="1"/>
</dbReference>
<dbReference type="Proteomes" id="UP000011761">
    <property type="component" value="Unassembled WGS sequence"/>
</dbReference>
<sequence length="555" mass="59319">MDSPSPTEVHQSASAEPMECLDIAAERDPRTKLRLWAILIGLYLALFLAALDATIMATAIPTISAHFNSGSAYVWIAAAYILAGAAAGPIWAKCSDIWGRKPVVLTAVVVFAAASIFAALSVNISMLIAGRALQGTAAGGLMQLVLITISDMFSMRSRVLYLGLTEVIWAIAGGAGPLVGGAFTELVSWRWCFYVNLPFAAVSFLLLLLFLDVHNPRTKFSDGIGAIDWFGLVSMLAVTLMLLLGLDFGGVFFPWSSPKVICLIVFGTAMVGCFLFSEKRLAKFPLMPLSVFNNRSNAGAFIVGLSQGMCFIAAEYYMPLYFQSVKAASPLRSGLLILPITVSEAAFGIFSGIFMHRTGRYRELIWVGLLIMTVGTGLYINFGVNTSIAMLVGFMLVEGSGCGLLFEAPIISIQNTVSQGDTSMATATFGFLRNIATSTSIVVGGVVFQNGMVKQASALRSAGLDATLVQKLTGGQAAANTELVRTLADAAQRFAVQKAFATSLQSMWIMYTCIAAVGLVAGLLIRQQDLSQEHTETRTGIEQMSERKATNTEGQ</sequence>
<evidence type="ECO:0000256" key="4">
    <source>
        <dbReference type="ARBA" id="ARBA00022475"/>
    </source>
</evidence>
<feature type="transmembrane region" description="Helical" evidence="10">
    <location>
        <begin position="159"/>
        <end position="179"/>
    </location>
</feature>
<evidence type="ECO:0000256" key="6">
    <source>
        <dbReference type="ARBA" id="ARBA00022989"/>
    </source>
</evidence>
<dbReference type="InterPro" id="IPR011701">
    <property type="entry name" value="MFS"/>
</dbReference>
<accession>M2N0S7</accession>
<dbReference type="OMA" id="AIFPWSS"/>
<dbReference type="PANTHER" id="PTHR23501:SF158">
    <property type="entry name" value="TRANSPORTER, PUTATIVE (AFU_ORTHOLOGUE AFUA_5G14490)-RELATED"/>
    <property type="match status" value="1"/>
</dbReference>
<dbReference type="GO" id="GO:0005886">
    <property type="term" value="C:plasma membrane"/>
    <property type="evidence" value="ECO:0007669"/>
    <property type="project" value="UniProtKB-SubCell"/>
</dbReference>
<keyword evidence="3" id="KW-0813">Transport</keyword>
<dbReference type="AlphaFoldDB" id="M2N0S7"/>
<evidence type="ECO:0000256" key="5">
    <source>
        <dbReference type="ARBA" id="ARBA00022692"/>
    </source>
</evidence>
<dbReference type="PROSITE" id="PS50850">
    <property type="entry name" value="MFS"/>
    <property type="match status" value="1"/>
</dbReference>
<feature type="transmembrane region" description="Helical" evidence="10">
    <location>
        <begin position="35"/>
        <end position="60"/>
    </location>
</feature>
<keyword evidence="4" id="KW-1003">Cell membrane</keyword>
<dbReference type="GO" id="GO:0022857">
    <property type="term" value="F:transmembrane transporter activity"/>
    <property type="evidence" value="ECO:0007669"/>
    <property type="project" value="InterPro"/>
</dbReference>
<dbReference type="SUPFAM" id="SSF103473">
    <property type="entry name" value="MFS general substrate transporter"/>
    <property type="match status" value="1"/>
</dbReference>
<feature type="transmembrane region" description="Helical" evidence="10">
    <location>
        <begin position="388"/>
        <end position="406"/>
    </location>
</feature>
<comment type="similarity">
    <text evidence="2">Belongs to the major facilitator superfamily. TCR/Tet family.</text>
</comment>
<feature type="transmembrane region" description="Helical" evidence="10">
    <location>
        <begin position="334"/>
        <end position="355"/>
    </location>
</feature>